<accession>A0A2T0UF36</accession>
<dbReference type="RefSeq" id="WP_106365865.1">
    <property type="nucleotide sequence ID" value="NZ_PVTJ01000009.1"/>
</dbReference>
<protein>
    <submittedName>
        <fullName evidence="1">Uncharacterized protein</fullName>
    </submittedName>
</protein>
<dbReference type="InterPro" id="IPR058009">
    <property type="entry name" value="TTP_Phage_16"/>
</dbReference>
<comment type="caution">
    <text evidence="1">The sequence shown here is derived from an EMBL/GenBank/DDBJ whole genome shotgun (WGS) entry which is preliminary data.</text>
</comment>
<evidence type="ECO:0000313" key="1">
    <source>
        <dbReference type="EMBL" id="PRY56437.1"/>
    </source>
</evidence>
<proteinExistence type="predicted"/>
<keyword evidence="2" id="KW-1185">Reference proteome</keyword>
<gene>
    <name evidence="1" type="ORF">B0I28_10986</name>
</gene>
<dbReference type="OrthoDB" id="3629220at2"/>
<organism evidence="1 2">
    <name type="scientific">Glycomyces artemisiae</name>
    <dbReference type="NCBI Taxonomy" id="1076443"/>
    <lineage>
        <taxon>Bacteria</taxon>
        <taxon>Bacillati</taxon>
        <taxon>Actinomycetota</taxon>
        <taxon>Actinomycetes</taxon>
        <taxon>Glycomycetales</taxon>
        <taxon>Glycomycetaceae</taxon>
        <taxon>Glycomyces</taxon>
    </lineage>
</organism>
<reference evidence="1 2" key="1">
    <citation type="submission" date="2018-03" db="EMBL/GenBank/DDBJ databases">
        <title>Genomic Encyclopedia of Type Strains, Phase III (KMG-III): the genomes of soil and plant-associated and newly described type strains.</title>
        <authorList>
            <person name="Whitman W."/>
        </authorList>
    </citation>
    <scope>NUCLEOTIDE SEQUENCE [LARGE SCALE GENOMIC DNA]</scope>
    <source>
        <strain evidence="1 2">CGMCC 4.7067</strain>
    </source>
</reference>
<dbReference type="EMBL" id="PVTJ01000009">
    <property type="protein sequence ID" value="PRY56437.1"/>
    <property type="molecule type" value="Genomic_DNA"/>
</dbReference>
<name>A0A2T0UF36_9ACTN</name>
<dbReference type="AlphaFoldDB" id="A0A2T0UF36"/>
<sequence length="163" mass="17142">MGDIIVDGTVKVAYCPTVADLSAPTLVEIAAGIDDLDVIITADGLIGFEPETAEVDTTGLSSTFDTKRPGRASFSGTMLRIKKQTGVDAAYTTLVRSTEGVLVVRRYILAAGAWAVADKAACYPIQCGERRDLAPEANTTARWEVPTMIHSDPELNAVVAAGA</sequence>
<dbReference type="Proteomes" id="UP000238176">
    <property type="component" value="Unassembled WGS sequence"/>
</dbReference>
<dbReference type="Pfam" id="PF25595">
    <property type="entry name" value="Phage_TTP_16"/>
    <property type="match status" value="1"/>
</dbReference>
<evidence type="ECO:0000313" key="2">
    <source>
        <dbReference type="Proteomes" id="UP000238176"/>
    </source>
</evidence>